<organism evidence="6 7">
    <name type="scientific">Flavobacterium aquatile LMG 4008 = ATCC 11947</name>
    <dbReference type="NCBI Taxonomy" id="1453498"/>
    <lineage>
        <taxon>Bacteria</taxon>
        <taxon>Pseudomonadati</taxon>
        <taxon>Bacteroidota</taxon>
        <taxon>Flavobacteriia</taxon>
        <taxon>Flavobacteriales</taxon>
        <taxon>Flavobacteriaceae</taxon>
        <taxon>Flavobacterium</taxon>
    </lineage>
</organism>
<feature type="binding site" evidence="3">
    <location>
        <position position="165"/>
    </location>
    <ligand>
        <name>anthranilate</name>
        <dbReference type="ChEBI" id="CHEBI:16567"/>
        <label>2</label>
    </ligand>
</feature>
<dbReference type="STRING" id="1453498.LG45_04610"/>
<dbReference type="NCBIfam" id="TIGR01245">
    <property type="entry name" value="trpD"/>
    <property type="match status" value="1"/>
</dbReference>
<evidence type="ECO:0000259" key="5">
    <source>
        <dbReference type="Pfam" id="PF02885"/>
    </source>
</evidence>
<feature type="domain" description="Glycosyl transferase family 3 N-terminal" evidence="5">
    <location>
        <begin position="2"/>
        <end position="63"/>
    </location>
</feature>
<evidence type="ECO:0000256" key="1">
    <source>
        <dbReference type="ARBA" id="ARBA00022676"/>
    </source>
</evidence>
<evidence type="ECO:0000256" key="2">
    <source>
        <dbReference type="ARBA" id="ARBA00022679"/>
    </source>
</evidence>
<keyword evidence="3" id="KW-0822">Tryptophan biosynthesis</keyword>
<dbReference type="AlphaFoldDB" id="A0A095SW69"/>
<feature type="binding site" evidence="3">
    <location>
        <position position="110"/>
    </location>
    <ligand>
        <name>anthranilate</name>
        <dbReference type="ChEBI" id="CHEBI:16567"/>
        <label>1</label>
    </ligand>
</feature>
<dbReference type="GO" id="GO:0000287">
    <property type="term" value="F:magnesium ion binding"/>
    <property type="evidence" value="ECO:0007669"/>
    <property type="project" value="UniProtKB-UniRule"/>
</dbReference>
<evidence type="ECO:0000256" key="3">
    <source>
        <dbReference type="HAMAP-Rule" id="MF_00211"/>
    </source>
</evidence>
<dbReference type="Pfam" id="PF00591">
    <property type="entry name" value="Glycos_transf_3"/>
    <property type="match status" value="1"/>
</dbReference>
<dbReference type="OrthoDB" id="9806430at2"/>
<comment type="caution">
    <text evidence="6">The sequence shown here is derived from an EMBL/GenBank/DDBJ whole genome shotgun (WGS) entry which is preliminary data.</text>
</comment>
<gene>
    <name evidence="3" type="primary">trpD</name>
    <name evidence="6" type="ORF">LG45_04610</name>
</gene>
<keyword evidence="2 3" id="KW-0808">Transferase</keyword>
<proteinExistence type="inferred from homology"/>
<dbReference type="Proteomes" id="UP000029554">
    <property type="component" value="Unassembled WGS sequence"/>
</dbReference>
<dbReference type="Pfam" id="PF02885">
    <property type="entry name" value="Glycos_trans_3N"/>
    <property type="match status" value="1"/>
</dbReference>
<dbReference type="InterPro" id="IPR000312">
    <property type="entry name" value="Glycosyl_Trfase_fam3"/>
</dbReference>
<dbReference type="UniPathway" id="UPA00035">
    <property type="reaction ID" value="UER00041"/>
</dbReference>
<comment type="caution">
    <text evidence="3">Lacks conserved residue(s) required for the propagation of feature annotation.</text>
</comment>
<feature type="binding site" evidence="3">
    <location>
        <position position="224"/>
    </location>
    <ligand>
        <name>Mg(2+)</name>
        <dbReference type="ChEBI" id="CHEBI:18420"/>
        <label>2</label>
    </ligand>
</feature>
<reference evidence="6 7" key="1">
    <citation type="submission" date="2014-09" db="EMBL/GenBank/DDBJ databases">
        <title>Whole Genome Shotgun of Flavobacterium aquatile LMG 4008.</title>
        <authorList>
            <person name="Gale A.N."/>
            <person name="Pipes S.E."/>
            <person name="Newman J.D."/>
        </authorList>
    </citation>
    <scope>NUCLEOTIDE SEQUENCE [LARGE SCALE GENOMIC DNA]</scope>
    <source>
        <strain evidence="6 7">LMG 4008</strain>
    </source>
</reference>
<comment type="function">
    <text evidence="3">Catalyzes the transfer of the phosphoribosyl group of 5-phosphorylribose-1-pyrophosphate (PRPP) to anthranilate to yield N-(5'-phosphoribosyl)-anthranilate (PRA).</text>
</comment>
<evidence type="ECO:0000313" key="7">
    <source>
        <dbReference type="Proteomes" id="UP000029554"/>
    </source>
</evidence>
<dbReference type="GO" id="GO:0004048">
    <property type="term" value="F:anthranilate phosphoribosyltransferase activity"/>
    <property type="evidence" value="ECO:0007669"/>
    <property type="project" value="UniProtKB-UniRule"/>
</dbReference>
<sequence>MKTILEPLFKHKTLTKDEAKQVLTDIALGKYTPSQIASFLTVFIMRNITLDELLGFREALLNLCHKIDLSAYNPMDVCGTGGDGKNTFNISTLTSFVVAGAGIPVAKHGNYGVSSISGSSNVLETLGVVFQTDETVLKQQLEETNICFLHAPLFHPAMKAVGPIRKELGIKTFFNMLGPLVNPAFPKVQMTGVFSLELARMYQYLLQEENSQYTVIYGLDGFDEVTLTDKTKLITNTGERFIEAKDFGLKNVTFSELYGGETLEEAASIFTTIIDGKGTESQNNVVLINAALAIQTYHPNLDFEEAFAQAKESLFGLKAKNSFNRLKEIQ</sequence>
<feature type="domain" description="Glycosyl transferase family 3" evidence="4">
    <location>
        <begin position="74"/>
        <end position="314"/>
    </location>
</feature>
<keyword evidence="3" id="KW-0057">Aromatic amino acid biosynthesis</keyword>
<comment type="subunit">
    <text evidence="3">Homodimer.</text>
</comment>
<dbReference type="EMBL" id="JRHH01000002">
    <property type="protein sequence ID" value="KGD68926.1"/>
    <property type="molecule type" value="Genomic_DNA"/>
</dbReference>
<feature type="binding site" evidence="3">
    <location>
        <position position="91"/>
    </location>
    <ligand>
        <name>Mg(2+)</name>
        <dbReference type="ChEBI" id="CHEBI:18420"/>
        <label>1</label>
    </ligand>
</feature>
<keyword evidence="3" id="KW-0479">Metal-binding</keyword>
<dbReference type="InterPro" id="IPR036320">
    <property type="entry name" value="Glycosyl_Trfase_fam3_N_dom_sf"/>
</dbReference>
<name>A0A095SW69_9FLAO</name>
<protein>
    <recommendedName>
        <fullName evidence="3">Anthranilate phosphoribosyltransferase</fullName>
        <ecNumber evidence="3">2.4.2.18</ecNumber>
    </recommendedName>
</protein>
<dbReference type="GO" id="GO:0005829">
    <property type="term" value="C:cytosol"/>
    <property type="evidence" value="ECO:0007669"/>
    <property type="project" value="TreeGrafter"/>
</dbReference>
<feature type="binding site" evidence="3">
    <location>
        <begin position="82"/>
        <end position="83"/>
    </location>
    <ligand>
        <name>5-phospho-alpha-D-ribose 1-diphosphate</name>
        <dbReference type="ChEBI" id="CHEBI:58017"/>
    </ligand>
</feature>
<comment type="cofactor">
    <cofactor evidence="3">
        <name>Mg(2+)</name>
        <dbReference type="ChEBI" id="CHEBI:18420"/>
    </cofactor>
    <text evidence="3">Binds 2 magnesium ions per monomer.</text>
</comment>
<feature type="binding site" evidence="3">
    <location>
        <position position="79"/>
    </location>
    <ligand>
        <name>5-phospho-alpha-D-ribose 1-diphosphate</name>
        <dbReference type="ChEBI" id="CHEBI:58017"/>
    </ligand>
</feature>
<feature type="binding site" evidence="3">
    <location>
        <position position="79"/>
    </location>
    <ligand>
        <name>anthranilate</name>
        <dbReference type="ChEBI" id="CHEBI:16567"/>
        <label>1</label>
    </ligand>
</feature>
<dbReference type="GO" id="GO:0000162">
    <property type="term" value="P:L-tryptophan biosynthetic process"/>
    <property type="evidence" value="ECO:0007669"/>
    <property type="project" value="UniProtKB-UniRule"/>
</dbReference>
<feature type="binding site" evidence="3">
    <location>
        <position position="223"/>
    </location>
    <ligand>
        <name>Mg(2+)</name>
        <dbReference type="ChEBI" id="CHEBI:18420"/>
        <label>2</label>
    </ligand>
</feature>
<keyword evidence="3" id="KW-0460">Magnesium</keyword>
<dbReference type="Gene3D" id="3.40.1030.10">
    <property type="entry name" value="Nucleoside phosphorylase/phosphoribosyltransferase catalytic domain"/>
    <property type="match status" value="1"/>
</dbReference>
<accession>A0A095SW69</accession>
<dbReference type="InterPro" id="IPR017459">
    <property type="entry name" value="Glycosyl_Trfase_fam3_N_dom"/>
</dbReference>
<keyword evidence="3" id="KW-0028">Amino-acid biosynthesis</keyword>
<keyword evidence="1 3" id="KW-0328">Glycosyltransferase</keyword>
<feature type="binding site" evidence="3">
    <location>
        <begin position="107"/>
        <end position="115"/>
    </location>
    <ligand>
        <name>5-phospho-alpha-D-ribose 1-diphosphate</name>
        <dbReference type="ChEBI" id="CHEBI:58017"/>
    </ligand>
</feature>
<feature type="binding site" evidence="3">
    <location>
        <position position="119"/>
    </location>
    <ligand>
        <name>5-phospho-alpha-D-ribose 1-diphosphate</name>
        <dbReference type="ChEBI" id="CHEBI:58017"/>
    </ligand>
</feature>
<feature type="binding site" evidence="3">
    <location>
        <begin position="89"/>
        <end position="92"/>
    </location>
    <ligand>
        <name>5-phospho-alpha-D-ribose 1-diphosphate</name>
        <dbReference type="ChEBI" id="CHEBI:58017"/>
    </ligand>
</feature>
<dbReference type="eggNOG" id="COG0547">
    <property type="taxonomic scope" value="Bacteria"/>
</dbReference>
<comment type="catalytic activity">
    <reaction evidence="3">
        <text>N-(5-phospho-beta-D-ribosyl)anthranilate + diphosphate = 5-phospho-alpha-D-ribose 1-diphosphate + anthranilate</text>
        <dbReference type="Rhea" id="RHEA:11768"/>
        <dbReference type="ChEBI" id="CHEBI:16567"/>
        <dbReference type="ChEBI" id="CHEBI:18277"/>
        <dbReference type="ChEBI" id="CHEBI:33019"/>
        <dbReference type="ChEBI" id="CHEBI:58017"/>
        <dbReference type="EC" id="2.4.2.18"/>
    </reaction>
</comment>
<dbReference type="PANTHER" id="PTHR43285">
    <property type="entry name" value="ANTHRANILATE PHOSPHORIBOSYLTRANSFERASE"/>
    <property type="match status" value="1"/>
</dbReference>
<dbReference type="Gene3D" id="1.20.970.10">
    <property type="entry name" value="Transferase, Pyrimidine Nucleoside Phosphorylase, Chain C"/>
    <property type="match status" value="1"/>
</dbReference>
<comment type="pathway">
    <text evidence="3">Amino-acid biosynthesis; L-tryptophan biosynthesis; L-tryptophan from chorismate: step 2/5.</text>
</comment>
<evidence type="ECO:0000259" key="4">
    <source>
        <dbReference type="Pfam" id="PF00591"/>
    </source>
</evidence>
<dbReference type="InterPro" id="IPR035902">
    <property type="entry name" value="Nuc_phospho_transferase"/>
</dbReference>
<dbReference type="EC" id="2.4.2.18" evidence="3"/>
<dbReference type="PANTHER" id="PTHR43285:SF2">
    <property type="entry name" value="ANTHRANILATE PHOSPHORIBOSYLTRANSFERASE"/>
    <property type="match status" value="1"/>
</dbReference>
<dbReference type="InterPro" id="IPR005940">
    <property type="entry name" value="Anthranilate_Pribosyl_Tfrase"/>
</dbReference>
<feature type="binding site" evidence="3">
    <location>
        <position position="224"/>
    </location>
    <ligand>
        <name>Mg(2+)</name>
        <dbReference type="ChEBI" id="CHEBI:18420"/>
        <label>1</label>
    </ligand>
</feature>
<comment type="similarity">
    <text evidence="3">Belongs to the anthranilate phosphoribosyltransferase family.</text>
</comment>
<keyword evidence="7" id="KW-1185">Reference proteome</keyword>
<dbReference type="SUPFAM" id="SSF52418">
    <property type="entry name" value="Nucleoside phosphorylase/phosphoribosyltransferase catalytic domain"/>
    <property type="match status" value="1"/>
</dbReference>
<feature type="binding site" evidence="3">
    <location>
        <position position="87"/>
    </location>
    <ligand>
        <name>5-phospho-alpha-D-ribose 1-diphosphate</name>
        <dbReference type="ChEBI" id="CHEBI:58017"/>
    </ligand>
</feature>
<dbReference type="RefSeq" id="WP_035124822.1">
    <property type="nucleotide sequence ID" value="NZ_JRHH01000002.1"/>
</dbReference>
<dbReference type="HAMAP" id="MF_00211">
    <property type="entry name" value="TrpD"/>
    <property type="match status" value="1"/>
</dbReference>
<evidence type="ECO:0000313" key="6">
    <source>
        <dbReference type="EMBL" id="KGD68926.1"/>
    </source>
</evidence>
<dbReference type="SUPFAM" id="SSF47648">
    <property type="entry name" value="Nucleoside phosphorylase/phosphoribosyltransferase N-terminal domain"/>
    <property type="match status" value="1"/>
</dbReference>